<dbReference type="InterPro" id="IPR036390">
    <property type="entry name" value="WH_DNA-bd_sf"/>
</dbReference>
<dbReference type="Proteomes" id="UP001226867">
    <property type="component" value="Unassembled WGS sequence"/>
</dbReference>
<dbReference type="EMBL" id="JAUSRO010000008">
    <property type="protein sequence ID" value="MDP9900542.1"/>
    <property type="molecule type" value="Genomic_DNA"/>
</dbReference>
<evidence type="ECO:0000259" key="1">
    <source>
        <dbReference type="Pfam" id="PF08279"/>
    </source>
</evidence>
<name>A0ABT9SB00_9BURK</name>
<dbReference type="SUPFAM" id="SSF46785">
    <property type="entry name" value="Winged helix' DNA-binding domain"/>
    <property type="match status" value="1"/>
</dbReference>
<dbReference type="PANTHER" id="PTHR34580:SF3">
    <property type="entry name" value="PROTEIN PAFB"/>
    <property type="match status" value="1"/>
</dbReference>
<dbReference type="Gene3D" id="1.10.10.10">
    <property type="entry name" value="Winged helix-like DNA-binding domain superfamily/Winged helix DNA-binding domain"/>
    <property type="match status" value="1"/>
</dbReference>
<reference evidence="3 4" key="1">
    <citation type="submission" date="2023-07" db="EMBL/GenBank/DDBJ databases">
        <title>Sorghum-associated microbial communities from plants grown in Nebraska, USA.</title>
        <authorList>
            <person name="Schachtman D."/>
        </authorList>
    </citation>
    <scope>NUCLEOTIDE SEQUENCE [LARGE SCALE GENOMIC DNA]</scope>
    <source>
        <strain evidence="3 4">DS1607</strain>
    </source>
</reference>
<dbReference type="InterPro" id="IPR036388">
    <property type="entry name" value="WH-like_DNA-bd_sf"/>
</dbReference>
<dbReference type="Pfam" id="PF13280">
    <property type="entry name" value="WYL"/>
    <property type="match status" value="1"/>
</dbReference>
<dbReference type="PANTHER" id="PTHR34580">
    <property type="match status" value="1"/>
</dbReference>
<keyword evidence="3" id="KW-0238">DNA-binding</keyword>
<feature type="domain" description="WYL" evidence="2">
    <location>
        <begin position="138"/>
        <end position="204"/>
    </location>
</feature>
<gene>
    <name evidence="3" type="ORF">J2W36_002808</name>
</gene>
<dbReference type="Pfam" id="PF08279">
    <property type="entry name" value="HTH_11"/>
    <property type="match status" value="1"/>
</dbReference>
<dbReference type="InterPro" id="IPR013196">
    <property type="entry name" value="HTH_11"/>
</dbReference>
<keyword evidence="4" id="KW-1185">Reference proteome</keyword>
<protein>
    <submittedName>
        <fullName evidence="3">DNA-binding transcriptional regulator YafY</fullName>
    </submittedName>
</protein>
<dbReference type="InterPro" id="IPR051534">
    <property type="entry name" value="CBASS_pafABC_assoc_protein"/>
</dbReference>
<dbReference type="PROSITE" id="PS52050">
    <property type="entry name" value="WYL"/>
    <property type="match status" value="1"/>
</dbReference>
<accession>A0ABT9SB00</accession>
<proteinExistence type="predicted"/>
<evidence type="ECO:0000259" key="2">
    <source>
        <dbReference type="Pfam" id="PF13280"/>
    </source>
</evidence>
<dbReference type="InterPro" id="IPR026881">
    <property type="entry name" value="WYL_dom"/>
</dbReference>
<comment type="caution">
    <text evidence="3">The sequence shown here is derived from an EMBL/GenBank/DDBJ whole genome shotgun (WGS) entry which is preliminary data.</text>
</comment>
<organism evidence="3 4">
    <name type="scientific">Variovorax ginsengisoli</name>
    <dbReference type="NCBI Taxonomy" id="363844"/>
    <lineage>
        <taxon>Bacteria</taxon>
        <taxon>Pseudomonadati</taxon>
        <taxon>Pseudomonadota</taxon>
        <taxon>Betaproteobacteria</taxon>
        <taxon>Burkholderiales</taxon>
        <taxon>Comamonadaceae</taxon>
        <taxon>Variovorax</taxon>
    </lineage>
</organism>
<dbReference type="RefSeq" id="WP_307690350.1">
    <property type="nucleotide sequence ID" value="NZ_JAUSRO010000008.1"/>
</dbReference>
<sequence>MSRAARLLQLLEVLRGHRQPVSADILADSLQISRRTLYRDVATLREQGAQIDGEAGIGYQLRPGFTLPPLMFGEDEIEALVLGANWVMRQADPELAAAARNALHRISATLPQRLRLAVETSGLLVPPSARATLPEPWLPALRRAIRAEEAVRLDYLDADGHATCRTVWPFAMGFFDTSRVLAAWCELRQDFRHFRADRVADLHVTGARYPAHRHVLIQRWRDQLGYDLDY</sequence>
<dbReference type="GO" id="GO:0003677">
    <property type="term" value="F:DNA binding"/>
    <property type="evidence" value="ECO:0007669"/>
    <property type="project" value="UniProtKB-KW"/>
</dbReference>
<evidence type="ECO:0000313" key="4">
    <source>
        <dbReference type="Proteomes" id="UP001226867"/>
    </source>
</evidence>
<feature type="domain" description="Helix-turn-helix type 11" evidence="1">
    <location>
        <begin position="6"/>
        <end position="60"/>
    </location>
</feature>
<evidence type="ECO:0000313" key="3">
    <source>
        <dbReference type="EMBL" id="MDP9900542.1"/>
    </source>
</evidence>